<keyword evidence="10" id="KW-0238">DNA-binding</keyword>
<evidence type="ECO:0000256" key="6">
    <source>
        <dbReference type="ARBA" id="ARBA00022763"/>
    </source>
</evidence>
<keyword evidence="4" id="KW-0507">mRNA processing</keyword>
<dbReference type="GO" id="GO:0004386">
    <property type="term" value="F:helicase activity"/>
    <property type="evidence" value="ECO:0007669"/>
    <property type="project" value="UniProtKB-KW"/>
</dbReference>
<organism evidence="20 21">
    <name type="scientific">Ovis aries</name>
    <name type="common">Sheep</name>
    <dbReference type="NCBI Taxonomy" id="9940"/>
    <lineage>
        <taxon>Eukaryota</taxon>
        <taxon>Metazoa</taxon>
        <taxon>Chordata</taxon>
        <taxon>Craniata</taxon>
        <taxon>Vertebrata</taxon>
        <taxon>Euteleostomi</taxon>
        <taxon>Mammalia</taxon>
        <taxon>Eutheria</taxon>
        <taxon>Laurasiatheria</taxon>
        <taxon>Artiodactyla</taxon>
        <taxon>Ruminantia</taxon>
        <taxon>Pecora</taxon>
        <taxon>Bovidae</taxon>
        <taxon>Caprinae</taxon>
        <taxon>Ovis</taxon>
    </lineage>
</organism>
<dbReference type="PANTHER" id="PTHR23185">
    <property type="entry name" value="PROTEIN VIRILIZER HOMOLOG"/>
    <property type="match status" value="1"/>
</dbReference>
<keyword evidence="13" id="KW-0539">Nucleus</keyword>
<evidence type="ECO:0000256" key="11">
    <source>
        <dbReference type="ARBA" id="ARBA00023187"/>
    </source>
</evidence>
<evidence type="ECO:0000256" key="1">
    <source>
        <dbReference type="ARBA" id="ARBA00004123"/>
    </source>
</evidence>
<dbReference type="PANTHER" id="PTHR23185:SF0">
    <property type="entry name" value="PROTEIN VIRILIZER HOMOLOG"/>
    <property type="match status" value="1"/>
</dbReference>
<evidence type="ECO:0000256" key="8">
    <source>
        <dbReference type="ARBA" id="ARBA00022806"/>
    </source>
</evidence>
<comment type="function">
    <text evidence="14">Involved in DNA repair and mitotic recombination. May play an active role in recombination processes in concert with other members of the RAD52 epistasis group.</text>
</comment>
<dbReference type="Gene3D" id="1.20.120.850">
    <property type="entry name" value="SWI2/SNF2 ATPases, N-terminal domain"/>
    <property type="match status" value="1"/>
</dbReference>
<sequence length="2715" mass="303646">MAVDSAMELLFLDTFKHPSAEQSSHIDVVRFPCVVYINEVRVIPPGVRAHSNLPDNRAYGETSPHTFQLDLFFNNVSKPSAPVFDRLGSLEYDENTSIIFRPNSKVNTDGLVLRGWYNCLTLAIYGSVDRVISHDRDSPPPPPPPPPPPQPQPNVKRNPKHADGEKEDQFNGSPPRPQPRGPRTPPGPPPPDDDEDDPMPLPVSGDKEEDAPHREDYFEPISPDRNSVPQESQYSDEGEVEEEQQEEGEDDEDDVDVEEEEDEDEDDRHTVDSIPEEEEEDEEEEGEEDEEGEGDDGYEQISSDEDGIADLERETFKYPNFDVEYTAEDLASVPPMTYDPYDRELVPLLHFSCPYKTTFEIEISRMKDQGPDKENSGAVEASVKLTELLDLYQEDRGAKWVTALEEIPSLIIKGLSYLQLKNTKQDALGQLIDWTMQALNLQVALRQPIALNVRQLKAGTKLVSSLAECGTQGVTGLLQAGVISGLFELLFADHVSSSLKLNAFKALDSVISMTEGMEAFLRSRQSEKSGYQKLLELILLDQTVRVVTAGSAILQKCHFYEILSEIKRLGDHLAEKTTSVPNHSEPDHDTDAGVERTNPEYENEVEASMDMDLLESSNISEGEIEKLINLLEEVFHLMETAPHTMIQPPVKSFPTMARITGPPERDDPYPVLFRYLHSHHFLELVTLLLSIPVTSAHPGVLQATKDVLKFLAQSQKGLLFFMSEYEATNLLIRALCHLYDQDEEDGLQSDGVIDDAFALWLQDSTQTLQCITELFSHFQHCTASEETDHSDLLGTLHNLYLITFNPVGRSAVGHVFSLEKNLQSLITLMEYYSKEALGDSKSKKSVAYNYACILILVVVQSSSDVQMLEQHAASLLKLCKADENNAKLQELGKWLEPLKNLRFEINCIPNLIEYVKQNTDNLMTPEGVGLTTALRVLCNVACPPPPVEGQQKDLKWNIAVIQLFSAEGMDTFIRVLQKLNSILTQPWRLHVNMGTTLHRVTTISMARCTLTLLKTMLTELLRGGSFEFKDMRVPSALVTLHMLLCSIPLSGRLDSDEQKIQNDIIDILLTFTQGVNEKLTISEETLANNTWSLMLKEVLSSILKVPEGFFSGLILLSELLPLPLPMQTTQVIEPHDISVALNTRKLWSMHLHVQAKLLQEIVRSFSGTTCQPIQHMLRRICVQLCDLASPTALLIMRTVLDLIVEDLQSTSEDKEKQYTSQTTRLLALLDALASHKACKLAILHLISGTIKGDERYAEIFQDLLVLVRSPGDSVIRQQCVEYITSILQSLCDQDIALILPNSSEGSVSELEQLSNSLPNKELMASICDCLLAVVANSESSYSCLLTCVRTMMFLAEHDYGLFHLKSSLRKNSNALHSLLKRVVSTFSKDTGELASSFLEFMRQILNSDTMGCCGDDSGLMEVEGAHSARTMSINAAELKQLLQSKEESPENLFLELEKLVLEHSKDDDSLDSLLDSVVGLKQMLESSGDPLPLGDQDVEPVLSAPESLQNLFNNRTAYVLADVMDDQLKSMWFTPFQAEEIDTDLDLVKVDLIELSEKCCSDFDLHSELERSFLSEPSSPGRTKTTKGFKLGKHKHETFITSSGKSEYIEPAKRAHVVPPPRGRGRGGFGQGIRPHDIFRQRKQNTSRPPSMHVDDFVAAESKEVVPQDGIPPPKRPLKVSQKISSRGGFSGNRGGRGAFHSQNRFFTPPASKGNYSRREGTRGSSWSAQNTPRGTYNESRGGQSNFNRGPLPPLRPLSSTGQDAVKKYFGVKSVCSAYLIGFWKLRLILLNMRRSAAPSQLQGNPFKKPKFISPARSHPSPNEEVAKLNSDIKLFEVAANKNNFLQPQNDPRTCNFNLPTKECAKGINHGDSYREKYCLEASTKTTLDLHHTVHSAPKEITVSKGQEEKPDSLVKYFSVVWCKVSKKKHKKWEGDAVLIVKGKSFTLKDLEGKDIGRGTVYKLKELEKIEEGQTMMIGGKEIEVMGIISPDDFNSGRCFQFGGGCSAVLSSSQAAKKCLSNPFKSVCKLSSKENKQNSFQNCKPRHDPYAPNSLVMLRPDKNHQWLFNKNCFPVVDVVIDPHLVYYLRPHQKEGIIFLYECVMGMRVNGRCGAILADEMGLGKTLQCISLIWTLQCQGPYGGRPVVKKTLIVTPGSLVNNWRKEFQKWLGIERIKIFTVDQDHKIEEFTKSPFYSVLIISYEMLLRSLDQIKSVKFDLLICDEGHRLKNSTIKTTTALISLSCEKRIILTGTPVQNDLQEFFTLIDFVNPGILGSLSAYRKIYEEPIIISRQPSASEEERELGEQRAAELTCLTGLFILRRTQEVINQYLPPKIENVVFCRPGALQIALYRKLLNSQAVRFCLQGLLENTSHLICIGALKKLCNHPCLLFGSVKEKESNSTWDESEERNLYEGLINVFPADYNPTMFTEEESGKLQVLSKLLAVIRELRPAEKVVLVSNYTRTLDILQEVCKHHGYAYTRLDGQTPISQRQKIVDGFNSKYSSDFIFLLSSKAGGVGLNLIGGSHLILYDIDWNPATDIQAMSRVWRDGQKHPVHIYRLLTTGTIEEKIYQRQISKQGLSGAVVDLSKTSDHIQFSVEELKNLFTLHESSHCVTHDLLDCECTGENHTDLQRNRDLAKAALLTFPFSYSSFGGSVDEGETDQDEDTYGTNKAGIILGTGTQAKAPRMARGPGPTARTGHAREPGTGDATSRDAD</sequence>
<protein>
    <recommendedName>
        <fullName evidence="15">DNA repair and recombination protein RAD54B</fullName>
    </recommendedName>
    <alternativeName>
        <fullName evidence="16">RAD54 homolog B</fullName>
    </alternativeName>
</protein>
<dbReference type="Pfam" id="PF15912">
    <property type="entry name" value="VIR_N"/>
    <property type="match status" value="1"/>
</dbReference>
<dbReference type="GO" id="GO:0003677">
    <property type="term" value="F:DNA binding"/>
    <property type="evidence" value="ECO:0007669"/>
    <property type="project" value="UniProtKB-KW"/>
</dbReference>
<dbReference type="FunFam" id="3.40.50.10810:FF:000020">
    <property type="entry name" value="DNA repair and recombination protein RAD54B"/>
    <property type="match status" value="1"/>
</dbReference>
<evidence type="ECO:0000259" key="18">
    <source>
        <dbReference type="PROSITE" id="PS51192"/>
    </source>
</evidence>
<feature type="compositionally biased region" description="Polar residues" evidence="17">
    <location>
        <begin position="1723"/>
        <end position="1748"/>
    </location>
</feature>
<dbReference type="InterPro" id="IPR038718">
    <property type="entry name" value="SNF2-like_sf"/>
</dbReference>
<dbReference type="PROSITE" id="PS51192">
    <property type="entry name" value="HELICASE_ATP_BIND_1"/>
    <property type="match status" value="1"/>
</dbReference>
<dbReference type="PROSITE" id="PS51194">
    <property type="entry name" value="HELICASE_CTER"/>
    <property type="match status" value="1"/>
</dbReference>
<dbReference type="GO" id="GO:0003723">
    <property type="term" value="F:RNA binding"/>
    <property type="evidence" value="ECO:0007669"/>
    <property type="project" value="TreeGrafter"/>
</dbReference>
<accession>A0A836A9Y4</accession>
<dbReference type="InterPro" id="IPR031801">
    <property type="entry name" value="VIR_N"/>
</dbReference>
<dbReference type="SUPFAM" id="SSF52540">
    <property type="entry name" value="P-loop containing nucleoside triphosphate hydrolases"/>
    <property type="match status" value="2"/>
</dbReference>
<feature type="compositionally biased region" description="Acidic residues" evidence="17">
    <location>
        <begin position="234"/>
        <end position="266"/>
    </location>
</feature>
<keyword evidence="11" id="KW-0508">mRNA splicing</keyword>
<dbReference type="GO" id="GO:0000724">
    <property type="term" value="P:double-strand break repair via homologous recombination"/>
    <property type="evidence" value="ECO:0007669"/>
    <property type="project" value="UniProtKB-ARBA"/>
</dbReference>
<evidence type="ECO:0000256" key="9">
    <source>
        <dbReference type="ARBA" id="ARBA00022840"/>
    </source>
</evidence>
<feature type="compositionally biased region" description="Pro residues" evidence="17">
    <location>
        <begin position="174"/>
        <end position="190"/>
    </location>
</feature>
<feature type="compositionally biased region" description="Polar residues" evidence="17">
    <location>
        <begin position="224"/>
        <end position="233"/>
    </location>
</feature>
<evidence type="ECO:0000313" key="21">
    <source>
        <dbReference type="Proteomes" id="UP000664991"/>
    </source>
</evidence>
<comment type="caution">
    <text evidence="20">The sequence shown here is derived from an EMBL/GenBank/DDBJ whole genome shotgun (WGS) entry which is preliminary data.</text>
</comment>
<dbReference type="InterPro" id="IPR016024">
    <property type="entry name" value="ARM-type_fold"/>
</dbReference>
<evidence type="ECO:0000256" key="7">
    <source>
        <dbReference type="ARBA" id="ARBA00022801"/>
    </source>
</evidence>
<dbReference type="Pfam" id="PF00176">
    <property type="entry name" value="SNF2-rel_dom"/>
    <property type="match status" value="1"/>
</dbReference>
<comment type="similarity">
    <text evidence="2">Belongs to the SNF2/RAD54 helicase family.</text>
</comment>
<name>A0A836A9Y4_SHEEP</name>
<evidence type="ECO:0000256" key="12">
    <source>
        <dbReference type="ARBA" id="ARBA00023204"/>
    </source>
</evidence>
<feature type="compositionally biased region" description="Gly residues" evidence="17">
    <location>
        <begin position="1689"/>
        <end position="1698"/>
    </location>
</feature>
<dbReference type="GO" id="GO:0008380">
    <property type="term" value="P:RNA splicing"/>
    <property type="evidence" value="ECO:0007669"/>
    <property type="project" value="UniProtKB-KW"/>
</dbReference>
<keyword evidence="5" id="KW-0547">Nucleotide-binding</keyword>
<dbReference type="CDD" id="cd18793">
    <property type="entry name" value="SF2_C_SNF"/>
    <property type="match status" value="1"/>
</dbReference>
<dbReference type="GO" id="GO:0016787">
    <property type="term" value="F:hydrolase activity"/>
    <property type="evidence" value="ECO:0007669"/>
    <property type="project" value="UniProtKB-KW"/>
</dbReference>
<evidence type="ECO:0000256" key="3">
    <source>
        <dbReference type="ARBA" id="ARBA00008371"/>
    </source>
</evidence>
<dbReference type="InterPro" id="IPR000330">
    <property type="entry name" value="SNF2_N"/>
</dbReference>
<dbReference type="SUPFAM" id="SSF48371">
    <property type="entry name" value="ARM repeat"/>
    <property type="match status" value="1"/>
</dbReference>
<dbReference type="SMART" id="SM00490">
    <property type="entry name" value="HELICc"/>
    <property type="match status" value="1"/>
</dbReference>
<dbReference type="GO" id="GO:0005634">
    <property type="term" value="C:nucleus"/>
    <property type="evidence" value="ECO:0007669"/>
    <property type="project" value="UniProtKB-SubCell"/>
</dbReference>
<proteinExistence type="inferred from homology"/>
<feature type="region of interest" description="Disordered" evidence="17">
    <location>
        <begin position="1663"/>
        <end position="1760"/>
    </location>
</feature>
<comment type="similarity">
    <text evidence="3">Belongs to the vir family.</text>
</comment>
<evidence type="ECO:0000256" key="13">
    <source>
        <dbReference type="ARBA" id="ARBA00023242"/>
    </source>
</evidence>
<gene>
    <name evidence="20" type="ORF">JEQ12_019516</name>
</gene>
<evidence type="ECO:0000256" key="2">
    <source>
        <dbReference type="ARBA" id="ARBA00007025"/>
    </source>
</evidence>
<feature type="domain" description="Helicase C-terminal" evidence="19">
    <location>
        <begin position="2441"/>
        <end position="2602"/>
    </location>
</feature>
<dbReference type="InterPro" id="IPR001650">
    <property type="entry name" value="Helicase_C-like"/>
</dbReference>
<dbReference type="Gene3D" id="3.40.50.10810">
    <property type="entry name" value="Tandem AAA-ATPase domain"/>
    <property type="match status" value="1"/>
</dbReference>
<feature type="region of interest" description="Disordered" evidence="17">
    <location>
        <begin position="2654"/>
        <end position="2715"/>
    </location>
</feature>
<feature type="compositionally biased region" description="Acidic residues" evidence="17">
    <location>
        <begin position="2657"/>
        <end position="2667"/>
    </location>
</feature>
<evidence type="ECO:0000256" key="15">
    <source>
        <dbReference type="ARBA" id="ARBA00068314"/>
    </source>
</evidence>
<evidence type="ECO:0000256" key="14">
    <source>
        <dbReference type="ARBA" id="ARBA00058867"/>
    </source>
</evidence>
<evidence type="ECO:0000256" key="10">
    <source>
        <dbReference type="ARBA" id="ARBA00023125"/>
    </source>
</evidence>
<reference evidence="20 21" key="1">
    <citation type="submission" date="2020-12" db="EMBL/GenBank/DDBJ databases">
        <title>De novo assembly of Tibetan sheep genome.</title>
        <authorList>
            <person name="Li X."/>
        </authorList>
    </citation>
    <scope>NUCLEOTIDE SEQUENCE [LARGE SCALE GENOMIC DNA]</scope>
    <source>
        <tissue evidence="20">Heart</tissue>
    </source>
</reference>
<dbReference type="FunFam" id="3.40.50.300:FF:000332">
    <property type="entry name" value="DNA repair and recombination protein RAD54-like"/>
    <property type="match status" value="1"/>
</dbReference>
<dbReference type="InterPro" id="IPR014001">
    <property type="entry name" value="Helicase_ATP-bd"/>
</dbReference>
<keyword evidence="9" id="KW-0067">ATP-binding</keyword>
<dbReference type="GO" id="GO:0006397">
    <property type="term" value="P:mRNA processing"/>
    <property type="evidence" value="ECO:0007669"/>
    <property type="project" value="UniProtKB-KW"/>
</dbReference>
<dbReference type="CDD" id="cd18066">
    <property type="entry name" value="DEXHc_RAD54B"/>
    <property type="match status" value="1"/>
</dbReference>
<dbReference type="Proteomes" id="UP000664991">
    <property type="component" value="Unassembled WGS sequence"/>
</dbReference>
<feature type="compositionally biased region" description="Basic and acidic residues" evidence="17">
    <location>
        <begin position="2700"/>
        <end position="2715"/>
    </location>
</feature>
<evidence type="ECO:0000256" key="4">
    <source>
        <dbReference type="ARBA" id="ARBA00022664"/>
    </source>
</evidence>
<dbReference type="SMART" id="SM00487">
    <property type="entry name" value="DEXDc"/>
    <property type="match status" value="1"/>
</dbReference>
<evidence type="ECO:0000313" key="20">
    <source>
        <dbReference type="EMBL" id="KAG5205071.1"/>
    </source>
</evidence>
<keyword evidence="8" id="KW-0347">Helicase</keyword>
<evidence type="ECO:0000256" key="16">
    <source>
        <dbReference type="ARBA" id="ARBA00076358"/>
    </source>
</evidence>
<evidence type="ECO:0000256" key="17">
    <source>
        <dbReference type="SAM" id="MobiDB-lite"/>
    </source>
</evidence>
<feature type="compositionally biased region" description="Basic and acidic residues" evidence="17">
    <location>
        <begin position="160"/>
        <end position="169"/>
    </location>
</feature>
<feature type="compositionally biased region" description="Acidic residues" evidence="17">
    <location>
        <begin position="274"/>
        <end position="302"/>
    </location>
</feature>
<dbReference type="InterPro" id="IPR027417">
    <property type="entry name" value="P-loop_NTPase"/>
</dbReference>
<keyword evidence="6" id="KW-0227">DNA damage</keyword>
<keyword evidence="12" id="KW-0234">DNA repair</keyword>
<evidence type="ECO:0000259" key="19">
    <source>
        <dbReference type="PROSITE" id="PS51194"/>
    </source>
</evidence>
<feature type="region of interest" description="Disordered" evidence="17">
    <location>
        <begin position="132"/>
        <end position="302"/>
    </location>
</feature>
<feature type="domain" description="Helicase ATP-binding" evidence="18">
    <location>
        <begin position="2105"/>
        <end position="2272"/>
    </location>
</feature>
<dbReference type="Gene3D" id="3.40.50.300">
    <property type="entry name" value="P-loop containing nucleotide triphosphate hydrolases"/>
    <property type="match status" value="1"/>
</dbReference>
<comment type="subcellular location">
    <subcellularLocation>
        <location evidence="1">Nucleus</location>
    </subcellularLocation>
</comment>
<evidence type="ECO:0000256" key="5">
    <source>
        <dbReference type="ARBA" id="ARBA00022741"/>
    </source>
</evidence>
<dbReference type="GO" id="GO:0005524">
    <property type="term" value="F:ATP binding"/>
    <property type="evidence" value="ECO:0007669"/>
    <property type="project" value="UniProtKB-KW"/>
</dbReference>
<feature type="region of interest" description="Disordered" evidence="17">
    <location>
        <begin position="1616"/>
        <end position="1635"/>
    </location>
</feature>
<keyword evidence="7" id="KW-0378">Hydrolase</keyword>
<dbReference type="InterPro" id="IPR026736">
    <property type="entry name" value="Virilizer"/>
</dbReference>
<dbReference type="EMBL" id="JAEMGP010000009">
    <property type="protein sequence ID" value="KAG5205071.1"/>
    <property type="molecule type" value="Genomic_DNA"/>
</dbReference>
<dbReference type="GO" id="GO:0036396">
    <property type="term" value="C:RNA N6-methyladenosine methyltransferase complex"/>
    <property type="evidence" value="ECO:0007669"/>
    <property type="project" value="TreeGrafter"/>
</dbReference>
<dbReference type="InterPro" id="IPR049730">
    <property type="entry name" value="SNF2/RAD54-like_C"/>
</dbReference>
<feature type="compositionally biased region" description="Pro residues" evidence="17">
    <location>
        <begin position="139"/>
        <end position="152"/>
    </location>
</feature>
<dbReference type="Pfam" id="PF00271">
    <property type="entry name" value="Helicase_C"/>
    <property type="match status" value="1"/>
</dbReference>
<dbReference type="FunFam" id="1.20.120.850:FF:000004">
    <property type="entry name" value="DNA repair and recombination protein RAD54B"/>
    <property type="match status" value="1"/>
</dbReference>